<reference evidence="2 3" key="1">
    <citation type="submission" date="2018-10" db="EMBL/GenBank/DDBJ databases">
        <title>Genomic Encyclopedia of Archaeal and Bacterial Type Strains, Phase II (KMG-II): from individual species to whole genera.</title>
        <authorList>
            <person name="Goeker M."/>
        </authorList>
    </citation>
    <scope>NUCLEOTIDE SEQUENCE [LARGE SCALE GENOMIC DNA]</scope>
    <source>
        <strain evidence="2 3">DSM 14219</strain>
    </source>
</reference>
<proteinExistence type="predicted"/>
<protein>
    <submittedName>
        <fullName evidence="2">Uncharacterized protein</fullName>
    </submittedName>
</protein>
<feature type="transmembrane region" description="Helical" evidence="1">
    <location>
        <begin position="68"/>
        <end position="87"/>
    </location>
</feature>
<keyword evidence="1" id="KW-0812">Transmembrane</keyword>
<organism evidence="2 3">
    <name type="scientific">Chryseobacterium defluvii</name>
    <dbReference type="NCBI Taxonomy" id="160396"/>
    <lineage>
        <taxon>Bacteria</taxon>
        <taxon>Pseudomonadati</taxon>
        <taxon>Bacteroidota</taxon>
        <taxon>Flavobacteriia</taxon>
        <taxon>Flavobacteriales</taxon>
        <taxon>Weeksellaceae</taxon>
        <taxon>Chryseobacterium group</taxon>
        <taxon>Chryseobacterium</taxon>
    </lineage>
</organism>
<feature type="transmembrane region" description="Helical" evidence="1">
    <location>
        <begin position="226"/>
        <end position="253"/>
    </location>
</feature>
<dbReference type="Proteomes" id="UP000272428">
    <property type="component" value="Unassembled WGS sequence"/>
</dbReference>
<feature type="transmembrane region" description="Helical" evidence="1">
    <location>
        <begin position="44"/>
        <end position="62"/>
    </location>
</feature>
<sequence length="271" mass="32288">MELENFKELWDKDNRQSPPEVSLEKQNEIHSPLQMLRINMETEFWLMVITLPTFLIGSPFSIDDPNIRTISIIVTVLTLAFMVYFYSRFLKLYKMLKRSSINTNYDLFNLRTQLLISKEIYISYYIAYIPLALLLSLIKINFHFDVEYNLAIFGFSFFITLFLIYFIIKYWIHYMYGRYIQDVVRLVDELNGVEVKPHISGKKTWFERSQTYFITRYGIKGNVLNTIVWFISVYICITLFFLIVILIVIFIGVKLDFVDLQSLQNALDRLN</sequence>
<evidence type="ECO:0000313" key="3">
    <source>
        <dbReference type="Proteomes" id="UP000272428"/>
    </source>
</evidence>
<feature type="transmembrane region" description="Helical" evidence="1">
    <location>
        <begin position="148"/>
        <end position="168"/>
    </location>
</feature>
<feature type="transmembrane region" description="Helical" evidence="1">
    <location>
        <begin position="121"/>
        <end position="142"/>
    </location>
</feature>
<gene>
    <name evidence="2" type="ORF">BCF58_1105</name>
</gene>
<keyword evidence="1" id="KW-1133">Transmembrane helix</keyword>
<dbReference type="AlphaFoldDB" id="A0A495SNI5"/>
<accession>A0A495SNI5</accession>
<name>A0A495SNI5_9FLAO</name>
<evidence type="ECO:0000256" key="1">
    <source>
        <dbReference type="SAM" id="Phobius"/>
    </source>
</evidence>
<dbReference type="RefSeq" id="WP_121460759.1">
    <property type="nucleotide sequence ID" value="NZ_RBXB01000001.1"/>
</dbReference>
<keyword evidence="3" id="KW-1185">Reference proteome</keyword>
<dbReference type="EMBL" id="RBXB01000001">
    <property type="protein sequence ID" value="RKT01879.1"/>
    <property type="molecule type" value="Genomic_DNA"/>
</dbReference>
<evidence type="ECO:0000313" key="2">
    <source>
        <dbReference type="EMBL" id="RKT01879.1"/>
    </source>
</evidence>
<comment type="caution">
    <text evidence="2">The sequence shown here is derived from an EMBL/GenBank/DDBJ whole genome shotgun (WGS) entry which is preliminary data.</text>
</comment>
<dbReference type="OrthoDB" id="1273679at2"/>
<keyword evidence="1" id="KW-0472">Membrane</keyword>